<dbReference type="Proteomes" id="UP000011518">
    <property type="component" value="Unassembled WGS sequence"/>
</dbReference>
<evidence type="ECO:0000256" key="1">
    <source>
        <dbReference type="ARBA" id="ARBA00010394"/>
    </source>
</evidence>
<dbReference type="EMBL" id="KB320948">
    <property type="protein sequence ID" value="ELW53498.1"/>
    <property type="molecule type" value="Genomic_DNA"/>
</dbReference>
<keyword evidence="5" id="KW-1185">Reference proteome</keyword>
<dbReference type="InterPro" id="IPR016024">
    <property type="entry name" value="ARM-type_fold"/>
</dbReference>
<keyword evidence="2" id="KW-0813">Transport</keyword>
<sequence length="236" mass="26371">MLIHQLPVKNQIQEQRKRQYRKEVHVEPRKAKTDDQFIPCITMIRGISRYLLAISYLIHSPNERIEMVVKGVVPQLVKLLGTTTLPTVTPALRAKGNIVTGTEGQTQAVVDAGALAIFPSLLTNSKYSEGSYMDNVQHHAGRQDQIHQVVNHGLVPFLVSMLSKADIKTQNEAVWAVTNYTSGRTVEQFVYLDHCGIMEPLMNLLTAKDTKIILVILTAILNSFQTAEKLGETEKV</sequence>
<accession>L9JT40</accession>
<evidence type="ECO:0000256" key="3">
    <source>
        <dbReference type="ARBA" id="ARBA00022927"/>
    </source>
</evidence>
<dbReference type="Pfam" id="PF00514">
    <property type="entry name" value="Arm"/>
    <property type="match status" value="1"/>
</dbReference>
<evidence type="ECO:0000313" key="5">
    <source>
        <dbReference type="Proteomes" id="UP000011518"/>
    </source>
</evidence>
<dbReference type="AlphaFoldDB" id="L9JT40"/>
<organism evidence="4 5">
    <name type="scientific">Tupaia chinensis</name>
    <name type="common">Chinese tree shrew</name>
    <name type="synonym">Tupaia belangeri chinensis</name>
    <dbReference type="NCBI Taxonomy" id="246437"/>
    <lineage>
        <taxon>Eukaryota</taxon>
        <taxon>Metazoa</taxon>
        <taxon>Chordata</taxon>
        <taxon>Craniata</taxon>
        <taxon>Vertebrata</taxon>
        <taxon>Euteleostomi</taxon>
        <taxon>Mammalia</taxon>
        <taxon>Eutheria</taxon>
        <taxon>Euarchontoglires</taxon>
        <taxon>Scandentia</taxon>
        <taxon>Tupaiidae</taxon>
        <taxon>Tupaia</taxon>
    </lineage>
</organism>
<gene>
    <name evidence="4" type="ORF">TREES_T100020863</name>
</gene>
<comment type="similarity">
    <text evidence="1">Belongs to the importin alpha family.</text>
</comment>
<keyword evidence="3" id="KW-0653">Protein transport</keyword>
<dbReference type="PANTHER" id="PTHR23316">
    <property type="entry name" value="IMPORTIN ALPHA"/>
    <property type="match status" value="1"/>
</dbReference>
<reference evidence="5" key="1">
    <citation type="submission" date="2012-07" db="EMBL/GenBank/DDBJ databases">
        <title>Genome of the Chinese tree shrew, a rising model animal genetically related to primates.</title>
        <authorList>
            <person name="Zhang G."/>
            <person name="Fan Y."/>
            <person name="Yao Y."/>
            <person name="Huang Z."/>
        </authorList>
    </citation>
    <scope>NUCLEOTIDE SEQUENCE [LARGE SCALE GENOMIC DNA]</scope>
</reference>
<evidence type="ECO:0000313" key="4">
    <source>
        <dbReference type="EMBL" id="ELW53498.1"/>
    </source>
</evidence>
<dbReference type="SUPFAM" id="SSF48371">
    <property type="entry name" value="ARM repeat"/>
    <property type="match status" value="1"/>
</dbReference>
<name>L9JT40_TUPCH</name>
<dbReference type="STRING" id="246437.L9JT40"/>
<proteinExistence type="inferred from homology"/>
<dbReference type="GO" id="GO:0015031">
    <property type="term" value="P:protein transport"/>
    <property type="evidence" value="ECO:0007669"/>
    <property type="project" value="UniProtKB-KW"/>
</dbReference>
<dbReference type="InParanoid" id="L9JT40"/>
<dbReference type="Gene3D" id="1.25.10.10">
    <property type="entry name" value="Leucine-rich Repeat Variant"/>
    <property type="match status" value="1"/>
</dbReference>
<dbReference type="InterPro" id="IPR011989">
    <property type="entry name" value="ARM-like"/>
</dbReference>
<evidence type="ECO:0000256" key="2">
    <source>
        <dbReference type="ARBA" id="ARBA00022448"/>
    </source>
</evidence>
<dbReference type="InterPro" id="IPR000225">
    <property type="entry name" value="Armadillo"/>
</dbReference>
<dbReference type="SMART" id="SM00185">
    <property type="entry name" value="ARM"/>
    <property type="match status" value="3"/>
</dbReference>
<protein>
    <submittedName>
        <fullName evidence="4">Importin subunit alpha-2</fullName>
    </submittedName>
</protein>
<reference evidence="5" key="2">
    <citation type="journal article" date="2013" name="Nat. Commun.">
        <title>Genome of the Chinese tree shrew.</title>
        <authorList>
            <person name="Fan Y."/>
            <person name="Huang Z.Y."/>
            <person name="Cao C.C."/>
            <person name="Chen C.S."/>
            <person name="Chen Y.X."/>
            <person name="Fan D.D."/>
            <person name="He J."/>
            <person name="Hou H.L."/>
            <person name="Hu L."/>
            <person name="Hu X.T."/>
            <person name="Jiang X.T."/>
            <person name="Lai R."/>
            <person name="Lang Y.S."/>
            <person name="Liang B."/>
            <person name="Liao S.G."/>
            <person name="Mu D."/>
            <person name="Ma Y.Y."/>
            <person name="Niu Y.Y."/>
            <person name="Sun X.Q."/>
            <person name="Xia J.Q."/>
            <person name="Xiao J."/>
            <person name="Xiong Z.Q."/>
            <person name="Xu L."/>
            <person name="Yang L."/>
            <person name="Zhang Y."/>
            <person name="Zhao W."/>
            <person name="Zhao X.D."/>
            <person name="Zheng Y.T."/>
            <person name="Zhou J.M."/>
            <person name="Zhu Y.B."/>
            <person name="Zhang G.J."/>
            <person name="Wang J."/>
            <person name="Yao Y.G."/>
        </authorList>
    </citation>
    <scope>NUCLEOTIDE SEQUENCE [LARGE SCALE GENOMIC DNA]</scope>
</reference>